<keyword evidence="4" id="KW-0479">Metal-binding</keyword>
<evidence type="ECO:0000256" key="1">
    <source>
        <dbReference type="ARBA" id="ARBA00001970"/>
    </source>
</evidence>
<evidence type="ECO:0000256" key="7">
    <source>
        <dbReference type="ARBA" id="ARBA00023004"/>
    </source>
</evidence>
<dbReference type="EMBL" id="LVYD01000001">
    <property type="protein sequence ID" value="OQP67106.1"/>
    <property type="molecule type" value="Genomic_DNA"/>
</dbReference>
<sequence length="361" mass="41040">MNTISLEQRANRAVSNWIFLGVIMLLVQVVLGGVTRLTGSGLSITEWNVVTGAFPPLNDQQWQAEFYKYQQTPQYRLLNTDFTLADFKNIFFWEWFHRLWARLIAVAFLVGFVYLVAKKYIKKEMVNPLLTLFVLGALQGAIGWIMVASGLTGDAIYVRPTRLAMHFVFALGLICYAFWLGMQIKLPPKSRINHPSLHRWAWILIGILFVQLIFGALMAGHKAATAAHTWPTINGSWVPDGLLKERPLALNFFENKITIHFVHRGLAYALLIMIIIYSVKVFRIQPASKIFSQARRIPLILVTVQVLLGILSVLTSTQIVPNRWGTFEWMAQLHQITGMLLLLSLVAMLFLTRSLSFKQPS</sequence>
<evidence type="ECO:0000256" key="3">
    <source>
        <dbReference type="ARBA" id="ARBA00022692"/>
    </source>
</evidence>
<gene>
    <name evidence="13" type="ORF">A3860_01735</name>
</gene>
<evidence type="ECO:0000256" key="2">
    <source>
        <dbReference type="ARBA" id="ARBA00004141"/>
    </source>
</evidence>
<feature type="transmembrane region" description="Helical" evidence="12">
    <location>
        <begin position="257"/>
        <end position="279"/>
    </location>
</feature>
<evidence type="ECO:0000256" key="4">
    <source>
        <dbReference type="ARBA" id="ARBA00022723"/>
    </source>
</evidence>
<keyword evidence="5 12" id="KW-1133">Transmembrane helix</keyword>
<evidence type="ECO:0000313" key="14">
    <source>
        <dbReference type="Proteomes" id="UP000192796"/>
    </source>
</evidence>
<feature type="transmembrane region" description="Helical" evidence="12">
    <location>
        <begin position="200"/>
        <end position="220"/>
    </location>
</feature>
<organism evidence="13 14">
    <name type="scientific">Niastella vici</name>
    <dbReference type="NCBI Taxonomy" id="1703345"/>
    <lineage>
        <taxon>Bacteria</taxon>
        <taxon>Pseudomonadati</taxon>
        <taxon>Bacteroidota</taxon>
        <taxon>Chitinophagia</taxon>
        <taxon>Chitinophagales</taxon>
        <taxon>Chitinophagaceae</taxon>
        <taxon>Niastella</taxon>
    </lineage>
</organism>
<reference evidence="13 14" key="1">
    <citation type="submission" date="2016-03" db="EMBL/GenBank/DDBJ databases">
        <title>Niastella vici sp. nov., isolated from farmland soil.</title>
        <authorList>
            <person name="Chen L."/>
            <person name="Wang D."/>
            <person name="Yang S."/>
            <person name="Wang G."/>
        </authorList>
    </citation>
    <scope>NUCLEOTIDE SEQUENCE [LARGE SCALE GENOMIC DNA]</scope>
    <source>
        <strain evidence="13 14">DJ57</strain>
    </source>
</reference>
<evidence type="ECO:0000256" key="5">
    <source>
        <dbReference type="ARBA" id="ARBA00022989"/>
    </source>
</evidence>
<evidence type="ECO:0000256" key="8">
    <source>
        <dbReference type="ARBA" id="ARBA00023133"/>
    </source>
</evidence>
<keyword evidence="6" id="KW-0560">Oxidoreductase</keyword>
<feature type="transmembrane region" description="Helical" evidence="12">
    <location>
        <begin position="129"/>
        <end position="151"/>
    </location>
</feature>
<dbReference type="HAMAP" id="MF_01665">
    <property type="entry name" value="HemeA_synth_type2"/>
    <property type="match status" value="1"/>
</dbReference>
<dbReference type="Pfam" id="PF02628">
    <property type="entry name" value="COX15-CtaA"/>
    <property type="match status" value="1"/>
</dbReference>
<dbReference type="RefSeq" id="WP_081144801.1">
    <property type="nucleotide sequence ID" value="NZ_LVYD01000001.1"/>
</dbReference>
<name>A0A1V9G9G2_9BACT</name>
<dbReference type="GO" id="GO:0046872">
    <property type="term" value="F:metal ion binding"/>
    <property type="evidence" value="ECO:0007669"/>
    <property type="project" value="UniProtKB-KW"/>
</dbReference>
<protein>
    <submittedName>
        <fullName evidence="13">Cytochrome C oxidase assembly protein</fullName>
    </submittedName>
</protein>
<comment type="caution">
    <text evidence="13">The sequence shown here is derived from an EMBL/GenBank/DDBJ whole genome shotgun (WGS) entry which is preliminary data.</text>
</comment>
<keyword evidence="14" id="KW-1185">Reference proteome</keyword>
<comment type="catalytic activity">
    <reaction evidence="11">
        <text>Fe(II)-heme o + 2 A + H2O = Fe(II)-heme a + 2 AH2</text>
        <dbReference type="Rhea" id="RHEA:63388"/>
        <dbReference type="ChEBI" id="CHEBI:13193"/>
        <dbReference type="ChEBI" id="CHEBI:15377"/>
        <dbReference type="ChEBI" id="CHEBI:17499"/>
        <dbReference type="ChEBI" id="CHEBI:60530"/>
        <dbReference type="ChEBI" id="CHEBI:61715"/>
        <dbReference type="EC" id="1.17.99.9"/>
    </reaction>
    <physiologicalReaction direction="left-to-right" evidence="11">
        <dbReference type="Rhea" id="RHEA:63389"/>
    </physiologicalReaction>
</comment>
<accession>A0A1V9G9G2</accession>
<evidence type="ECO:0000313" key="13">
    <source>
        <dbReference type="EMBL" id="OQP67106.1"/>
    </source>
</evidence>
<feature type="transmembrane region" description="Helical" evidence="12">
    <location>
        <begin position="99"/>
        <end position="117"/>
    </location>
</feature>
<dbReference type="PANTHER" id="PTHR23289">
    <property type="entry name" value="CYTOCHROME C OXIDASE ASSEMBLY PROTEIN COX15"/>
    <property type="match status" value="1"/>
</dbReference>
<comment type="pathway">
    <text evidence="10">Porphyrin-containing compound metabolism; heme A biosynthesis; heme A from heme O: step 1/1.</text>
</comment>
<evidence type="ECO:0000256" key="10">
    <source>
        <dbReference type="ARBA" id="ARBA00044501"/>
    </source>
</evidence>
<dbReference type="PANTHER" id="PTHR23289:SF2">
    <property type="entry name" value="CYTOCHROME C OXIDASE ASSEMBLY PROTEIN COX15 HOMOLOG"/>
    <property type="match status" value="1"/>
</dbReference>
<feature type="transmembrane region" description="Helical" evidence="12">
    <location>
        <begin position="14"/>
        <end position="34"/>
    </location>
</feature>
<dbReference type="GO" id="GO:0016020">
    <property type="term" value="C:membrane"/>
    <property type="evidence" value="ECO:0007669"/>
    <property type="project" value="UniProtKB-SubCell"/>
</dbReference>
<keyword evidence="3 12" id="KW-0812">Transmembrane</keyword>
<dbReference type="InterPro" id="IPR023754">
    <property type="entry name" value="HemeA_Synthase_type2"/>
</dbReference>
<keyword evidence="8" id="KW-0350">Heme biosynthesis</keyword>
<evidence type="ECO:0000256" key="12">
    <source>
        <dbReference type="SAM" id="Phobius"/>
    </source>
</evidence>
<feature type="transmembrane region" description="Helical" evidence="12">
    <location>
        <begin position="299"/>
        <end position="320"/>
    </location>
</feature>
<proteinExistence type="inferred from homology"/>
<comment type="subcellular location">
    <subcellularLocation>
        <location evidence="2">Membrane</location>
        <topology evidence="2">Multi-pass membrane protein</topology>
    </subcellularLocation>
</comment>
<feature type="transmembrane region" description="Helical" evidence="12">
    <location>
        <begin position="163"/>
        <end position="180"/>
    </location>
</feature>
<evidence type="ECO:0000256" key="9">
    <source>
        <dbReference type="ARBA" id="ARBA00023136"/>
    </source>
</evidence>
<dbReference type="OrthoDB" id="9793156at2"/>
<keyword evidence="7" id="KW-0408">Iron</keyword>
<dbReference type="AlphaFoldDB" id="A0A1V9G9G2"/>
<feature type="transmembrane region" description="Helical" evidence="12">
    <location>
        <begin position="332"/>
        <end position="351"/>
    </location>
</feature>
<dbReference type="GO" id="GO:0006784">
    <property type="term" value="P:heme A biosynthetic process"/>
    <property type="evidence" value="ECO:0007669"/>
    <property type="project" value="InterPro"/>
</dbReference>
<keyword evidence="9 12" id="KW-0472">Membrane</keyword>
<evidence type="ECO:0000256" key="6">
    <source>
        <dbReference type="ARBA" id="ARBA00023002"/>
    </source>
</evidence>
<dbReference type="InterPro" id="IPR003780">
    <property type="entry name" value="COX15/CtaA_fam"/>
</dbReference>
<comment type="cofactor">
    <cofactor evidence="1">
        <name>heme b</name>
        <dbReference type="ChEBI" id="CHEBI:60344"/>
    </cofactor>
</comment>
<dbReference type="GO" id="GO:0120547">
    <property type="term" value="F:heme A synthase activity"/>
    <property type="evidence" value="ECO:0007669"/>
    <property type="project" value="UniProtKB-EC"/>
</dbReference>
<dbReference type="STRING" id="1703345.A3860_01735"/>
<evidence type="ECO:0000256" key="11">
    <source>
        <dbReference type="ARBA" id="ARBA00048044"/>
    </source>
</evidence>
<dbReference type="Proteomes" id="UP000192796">
    <property type="component" value="Unassembled WGS sequence"/>
</dbReference>